<comment type="caution">
    <text evidence="1">The sequence shown here is derived from an EMBL/GenBank/DDBJ whole genome shotgun (WGS) entry which is preliminary data.</text>
</comment>
<proteinExistence type="predicted"/>
<keyword evidence="2" id="KW-1185">Reference proteome</keyword>
<organism evidence="1 2">
    <name type="scientific">Asaia siamensis</name>
    <dbReference type="NCBI Taxonomy" id="110479"/>
    <lineage>
        <taxon>Bacteria</taxon>
        <taxon>Pseudomonadati</taxon>
        <taxon>Pseudomonadota</taxon>
        <taxon>Alphaproteobacteria</taxon>
        <taxon>Acetobacterales</taxon>
        <taxon>Acetobacteraceae</taxon>
        <taxon>Asaia</taxon>
    </lineage>
</organism>
<dbReference type="EMBL" id="BMCH01000003">
    <property type="protein sequence ID" value="GGC28289.1"/>
    <property type="molecule type" value="Genomic_DNA"/>
</dbReference>
<evidence type="ECO:0000313" key="2">
    <source>
        <dbReference type="Proteomes" id="UP000637769"/>
    </source>
</evidence>
<sequence length="69" mass="7385">MGRFQLVVTGTGKYGVQSKLATLSVVEVAVGAPKCNDWQKPILTITHSRPCTVTVVPCGVHDMMDPDTV</sequence>
<evidence type="ECO:0000313" key="1">
    <source>
        <dbReference type="EMBL" id="GGC28289.1"/>
    </source>
</evidence>
<reference evidence="2" key="1">
    <citation type="journal article" date="2019" name="Int. J. Syst. Evol. Microbiol.">
        <title>The Global Catalogue of Microorganisms (GCM) 10K type strain sequencing project: providing services to taxonomists for standard genome sequencing and annotation.</title>
        <authorList>
            <consortium name="The Broad Institute Genomics Platform"/>
            <consortium name="The Broad Institute Genome Sequencing Center for Infectious Disease"/>
            <person name="Wu L."/>
            <person name="Ma J."/>
        </authorList>
    </citation>
    <scope>NUCLEOTIDE SEQUENCE [LARGE SCALE GENOMIC DNA]</scope>
    <source>
        <strain evidence="2">CCM 7132</strain>
    </source>
</reference>
<dbReference type="RefSeq" id="WP_188425918.1">
    <property type="nucleotide sequence ID" value="NZ_BMCH01000003.1"/>
</dbReference>
<gene>
    <name evidence="1" type="ORF">GCM10007207_12150</name>
</gene>
<accession>A0ABQ1LQS1</accession>
<protein>
    <submittedName>
        <fullName evidence="1">Uncharacterized protein</fullName>
    </submittedName>
</protein>
<dbReference type="Proteomes" id="UP000637769">
    <property type="component" value="Unassembled WGS sequence"/>
</dbReference>
<name>A0ABQ1LQS1_9PROT</name>